<dbReference type="InterPro" id="IPR052354">
    <property type="entry name" value="Cell_Wall_Dynamics_Protein"/>
</dbReference>
<dbReference type="RefSeq" id="WP_018592629.1">
    <property type="nucleotide sequence ID" value="NZ_CP117523.1"/>
</dbReference>
<evidence type="ECO:0000313" key="3">
    <source>
        <dbReference type="Proteomes" id="UP001348492"/>
    </source>
</evidence>
<reference evidence="2 3" key="1">
    <citation type="journal article" date="2023" name="PLoS ONE">
        <title>Genome-based metabolic and phylogenomic analysis of three Terrisporobacter species.</title>
        <authorList>
            <person name="Boer T."/>
            <person name="Bengelsdorf F.R."/>
            <person name="Bomeke M."/>
            <person name="Daniel R."/>
            <person name="Poehlein A."/>
        </authorList>
    </citation>
    <scope>NUCLEOTIDE SEQUENCE [LARGE SCALE GENOMIC DNA]</scope>
    <source>
        <strain evidence="2 3">DSM 1288</strain>
    </source>
</reference>
<dbReference type="EMBL" id="CP117523">
    <property type="protein sequence ID" value="WWD84116.1"/>
    <property type="molecule type" value="Genomic_DNA"/>
</dbReference>
<evidence type="ECO:0000313" key="2">
    <source>
        <dbReference type="EMBL" id="WWD84116.1"/>
    </source>
</evidence>
<dbReference type="Proteomes" id="UP001348492">
    <property type="component" value="Chromosome"/>
</dbReference>
<organism evidence="2 3">
    <name type="scientific">Terrisporobacter glycolicus ATCC 14880 = DSM 1288</name>
    <dbReference type="NCBI Taxonomy" id="1121315"/>
    <lineage>
        <taxon>Bacteria</taxon>
        <taxon>Bacillati</taxon>
        <taxon>Bacillota</taxon>
        <taxon>Clostridia</taxon>
        <taxon>Peptostreptococcales</taxon>
        <taxon>Peptostreptococcaceae</taxon>
        <taxon>Terrisporobacter</taxon>
    </lineage>
</organism>
<dbReference type="InterPro" id="IPR003646">
    <property type="entry name" value="SH3-like_bac-type"/>
</dbReference>
<dbReference type="PANTHER" id="PTHR34408">
    <property type="entry name" value="FAMILY PROTEIN, PUTATIVE-RELATED"/>
    <property type="match status" value="1"/>
</dbReference>
<dbReference type="Gene3D" id="2.40.30.200">
    <property type="match status" value="1"/>
</dbReference>
<dbReference type="NCBIfam" id="TIGR01633">
    <property type="entry name" value="phi3626_gp14_N"/>
    <property type="match status" value="1"/>
</dbReference>
<evidence type="ECO:0000259" key="1">
    <source>
        <dbReference type="PROSITE" id="PS51781"/>
    </source>
</evidence>
<protein>
    <recommendedName>
        <fullName evidence="1">SH3b domain-containing protein</fullName>
    </recommendedName>
</protein>
<dbReference type="Pfam" id="PF08239">
    <property type="entry name" value="SH3_3"/>
    <property type="match status" value="1"/>
</dbReference>
<sequence length="687" mass="76899">MLNFNDIDLEQILNVISIEKPLISSRTNYSKDISSRHGEKYNGFKYGPKPIKVKADIKRASEEEYLEALDELSSALDVQSECPLYIDDSGRFFFAVPDGDYEEDKICDGFGTITIEFICYVPFAYSEEAKQYDGSYLVECVNEGNTICHPVIGIGLSQDCHFVQVENMTNHKKILVGTYPDLAYTTIKEKSTVLSDNCEQTTDWIVGSSSVDSDRATNGTLSVTESGAGITAGDFGSKSSGANWYGTSARKNLNAQVKDFYVECVMRHNSPGKNGDPNTGDNETETVVSGSKKTYYKVKCTSLNVRSGPGTRYRRVGALKKNTKVYPSSVSKHWAKIEYKGKTAYVSTDYLRKCVSSNTVTATRKNFVTHKSTAIRSTYKKTSKDKCTIKTGQVIRCITSKKYLDPTDKKKERYYYKLAQKYKGHSGYVAVANLTAASNTFYDYEIEPDTADDKVGMVELYGYTANNEKLFRIGLYDDNEWYEFTYPLIQVGSQDFLKDKTVAPAPKTITRYEGGGDKLTVTKDALLSGKYGPWEKFYGKLGIQRKNGKWKAWVYKIKDGKTVKQLLSKKEVKISGSNTGNLAYIVAYFGTFAETSEKACDMAINHVTVKNLNPKTSTYQNVKKFEEGDVISIDCYNNSVYLNDKPYPDAVDIGSQFFGLDVGENTIKVSSDDIDLSTSVTFNERWL</sequence>
<dbReference type="Gene3D" id="2.30.30.40">
    <property type="entry name" value="SH3 Domains"/>
    <property type="match status" value="1"/>
</dbReference>
<dbReference type="PROSITE" id="PS51781">
    <property type="entry name" value="SH3B"/>
    <property type="match status" value="1"/>
</dbReference>
<proteinExistence type="predicted"/>
<name>A0ABZ2EX57_9FIRM</name>
<dbReference type="PANTHER" id="PTHR34408:SF2">
    <property type="entry name" value="CELL WALL-BINDING PROTEIN YWSB"/>
    <property type="match status" value="1"/>
</dbReference>
<dbReference type="Gene3D" id="2.60.120.860">
    <property type="match status" value="1"/>
</dbReference>
<dbReference type="InterPro" id="IPR006520">
    <property type="entry name" value="Dit_BPSPP_N"/>
</dbReference>
<dbReference type="SMART" id="SM00287">
    <property type="entry name" value="SH3b"/>
    <property type="match status" value="1"/>
</dbReference>
<feature type="domain" description="SH3b" evidence="1">
    <location>
        <begin position="293"/>
        <end position="355"/>
    </location>
</feature>
<dbReference type="InterPro" id="IPR054738">
    <property type="entry name" value="Siphovirus-type_tail_C"/>
</dbReference>
<dbReference type="InterPro" id="IPR008841">
    <property type="entry name" value="Siphovirus-type_tail_N"/>
</dbReference>
<keyword evidence="3" id="KW-1185">Reference proteome</keyword>
<dbReference type="Pfam" id="PF22768">
    <property type="entry name" value="SPP1_Dit"/>
    <property type="match status" value="1"/>
</dbReference>
<gene>
    <name evidence="2" type="ORF">TEGL_25380</name>
</gene>
<accession>A0ABZ2EX57</accession>
<dbReference type="Pfam" id="PF05709">
    <property type="entry name" value="Sipho_tail"/>
    <property type="match status" value="1"/>
</dbReference>